<dbReference type="RefSeq" id="WP_277864017.1">
    <property type="nucleotide sequence ID" value="NZ_JARRAG010000002.1"/>
</dbReference>
<dbReference type="SUPFAM" id="SSF47384">
    <property type="entry name" value="Homodimeric domain of signal transducing histidine kinase"/>
    <property type="match status" value="1"/>
</dbReference>
<dbReference type="InterPro" id="IPR013656">
    <property type="entry name" value="PAS_4"/>
</dbReference>
<dbReference type="Pfam" id="PF00512">
    <property type="entry name" value="HisKA"/>
    <property type="match status" value="1"/>
</dbReference>
<dbReference type="CDD" id="cd00075">
    <property type="entry name" value="HATPase"/>
    <property type="match status" value="1"/>
</dbReference>
<dbReference type="GO" id="GO:0005524">
    <property type="term" value="F:ATP binding"/>
    <property type="evidence" value="ECO:0007669"/>
    <property type="project" value="UniProtKB-KW"/>
</dbReference>
<evidence type="ECO:0000259" key="16">
    <source>
        <dbReference type="PROSITE" id="PS50112"/>
    </source>
</evidence>
<name>A0ABT6FJL8_9BACT</name>
<dbReference type="Pfam" id="PF02518">
    <property type="entry name" value="HATPase_c"/>
    <property type="match status" value="1"/>
</dbReference>
<gene>
    <name evidence="18" type="ORF">PZE19_28620</name>
</gene>
<dbReference type="InterPro" id="IPR036097">
    <property type="entry name" value="HisK_dim/P_sf"/>
</dbReference>
<comment type="catalytic activity">
    <reaction evidence="1">
        <text>ATP + protein L-histidine = ADP + protein N-phospho-L-histidine.</text>
        <dbReference type="EC" id="2.7.13.3"/>
    </reaction>
</comment>
<organism evidence="18 19">
    <name type="scientific">Paludisphaera mucosa</name>
    <dbReference type="NCBI Taxonomy" id="3030827"/>
    <lineage>
        <taxon>Bacteria</taxon>
        <taxon>Pseudomonadati</taxon>
        <taxon>Planctomycetota</taxon>
        <taxon>Planctomycetia</taxon>
        <taxon>Isosphaerales</taxon>
        <taxon>Isosphaeraceae</taxon>
        <taxon>Paludisphaera</taxon>
    </lineage>
</organism>
<accession>A0ABT6FJL8</accession>
<feature type="domain" description="HAMP" evidence="17">
    <location>
        <begin position="204"/>
        <end position="256"/>
    </location>
</feature>
<dbReference type="InterPro" id="IPR003661">
    <property type="entry name" value="HisK_dim/P_dom"/>
</dbReference>
<dbReference type="PANTHER" id="PTHR42878">
    <property type="entry name" value="TWO-COMPONENT HISTIDINE KINASE"/>
    <property type="match status" value="1"/>
</dbReference>
<feature type="transmembrane region" description="Helical" evidence="14">
    <location>
        <begin position="181"/>
        <end position="202"/>
    </location>
</feature>
<comment type="subcellular location">
    <subcellularLocation>
        <location evidence="2">Membrane</location>
        <topology evidence="2">Multi-pass membrane protein</topology>
    </subcellularLocation>
</comment>
<dbReference type="InterPro" id="IPR036890">
    <property type="entry name" value="HATPase_C_sf"/>
</dbReference>
<evidence type="ECO:0000259" key="17">
    <source>
        <dbReference type="PROSITE" id="PS50885"/>
    </source>
</evidence>
<evidence type="ECO:0000256" key="5">
    <source>
        <dbReference type="ARBA" id="ARBA00022679"/>
    </source>
</evidence>
<evidence type="ECO:0000256" key="6">
    <source>
        <dbReference type="ARBA" id="ARBA00022692"/>
    </source>
</evidence>
<dbReference type="Gene3D" id="6.10.340.10">
    <property type="match status" value="1"/>
</dbReference>
<evidence type="ECO:0000256" key="2">
    <source>
        <dbReference type="ARBA" id="ARBA00004141"/>
    </source>
</evidence>
<keyword evidence="11" id="KW-0902">Two-component regulatory system</keyword>
<evidence type="ECO:0000256" key="1">
    <source>
        <dbReference type="ARBA" id="ARBA00000085"/>
    </source>
</evidence>
<dbReference type="PRINTS" id="PR00344">
    <property type="entry name" value="BCTRLSENSOR"/>
</dbReference>
<feature type="transmembrane region" description="Helical" evidence="14">
    <location>
        <begin position="12"/>
        <end position="31"/>
    </location>
</feature>
<protein>
    <recommendedName>
        <fullName evidence="3">histidine kinase</fullName>
        <ecNumber evidence="3">2.7.13.3</ecNumber>
    </recommendedName>
</protein>
<dbReference type="InterPro" id="IPR004358">
    <property type="entry name" value="Sig_transdc_His_kin-like_C"/>
</dbReference>
<dbReference type="CDD" id="cd00130">
    <property type="entry name" value="PAS"/>
    <property type="match status" value="1"/>
</dbReference>
<evidence type="ECO:0000256" key="7">
    <source>
        <dbReference type="ARBA" id="ARBA00022741"/>
    </source>
</evidence>
<evidence type="ECO:0000256" key="9">
    <source>
        <dbReference type="ARBA" id="ARBA00022840"/>
    </source>
</evidence>
<dbReference type="InterPro" id="IPR000014">
    <property type="entry name" value="PAS"/>
</dbReference>
<keyword evidence="12 14" id="KW-0472">Membrane</keyword>
<dbReference type="SUPFAM" id="SSF158472">
    <property type="entry name" value="HAMP domain-like"/>
    <property type="match status" value="1"/>
</dbReference>
<dbReference type="Gene3D" id="3.30.565.10">
    <property type="entry name" value="Histidine kinase-like ATPase, C-terminal domain"/>
    <property type="match status" value="1"/>
</dbReference>
<evidence type="ECO:0000256" key="11">
    <source>
        <dbReference type="ARBA" id="ARBA00023012"/>
    </source>
</evidence>
<dbReference type="EC" id="2.7.13.3" evidence="3"/>
<evidence type="ECO:0000256" key="14">
    <source>
        <dbReference type="SAM" id="Phobius"/>
    </source>
</evidence>
<evidence type="ECO:0000256" key="4">
    <source>
        <dbReference type="ARBA" id="ARBA00022553"/>
    </source>
</evidence>
<dbReference type="PROSITE" id="PS50885">
    <property type="entry name" value="HAMP"/>
    <property type="match status" value="1"/>
</dbReference>
<reference evidence="18 19" key="1">
    <citation type="submission" date="2023-03" db="EMBL/GenBank/DDBJ databases">
        <title>Paludisphaera mucosa sp. nov. a novel planctomycete from northern fen.</title>
        <authorList>
            <person name="Ivanova A."/>
        </authorList>
    </citation>
    <scope>NUCLEOTIDE SEQUENCE [LARGE SCALE GENOMIC DNA]</scope>
    <source>
        <strain evidence="18 19">Pla2</strain>
    </source>
</reference>
<feature type="domain" description="Histidine kinase" evidence="15">
    <location>
        <begin position="391"/>
        <end position="608"/>
    </location>
</feature>
<dbReference type="SMART" id="SM00304">
    <property type="entry name" value="HAMP"/>
    <property type="match status" value="1"/>
</dbReference>
<dbReference type="PROSITE" id="PS50109">
    <property type="entry name" value="HIS_KIN"/>
    <property type="match status" value="1"/>
</dbReference>
<dbReference type="PANTHER" id="PTHR42878:SF7">
    <property type="entry name" value="SENSOR HISTIDINE KINASE GLRK"/>
    <property type="match status" value="1"/>
</dbReference>
<feature type="region of interest" description="Disordered" evidence="13">
    <location>
        <begin position="590"/>
        <end position="615"/>
    </location>
</feature>
<dbReference type="InterPro" id="IPR003660">
    <property type="entry name" value="HAMP_dom"/>
</dbReference>
<keyword evidence="9 18" id="KW-0067">ATP-binding</keyword>
<evidence type="ECO:0000313" key="19">
    <source>
        <dbReference type="Proteomes" id="UP001216907"/>
    </source>
</evidence>
<dbReference type="SMART" id="SM00387">
    <property type="entry name" value="HATPase_c"/>
    <property type="match status" value="1"/>
</dbReference>
<dbReference type="PROSITE" id="PS50112">
    <property type="entry name" value="PAS"/>
    <property type="match status" value="1"/>
</dbReference>
<keyword evidence="19" id="KW-1185">Reference proteome</keyword>
<keyword evidence="8" id="KW-0418">Kinase</keyword>
<evidence type="ECO:0000256" key="3">
    <source>
        <dbReference type="ARBA" id="ARBA00012438"/>
    </source>
</evidence>
<dbReference type="CDD" id="cd00082">
    <property type="entry name" value="HisKA"/>
    <property type="match status" value="1"/>
</dbReference>
<keyword evidence="5" id="KW-0808">Transferase</keyword>
<dbReference type="Pfam" id="PF00672">
    <property type="entry name" value="HAMP"/>
    <property type="match status" value="1"/>
</dbReference>
<keyword evidence="10 14" id="KW-1133">Transmembrane helix</keyword>
<dbReference type="CDD" id="cd06225">
    <property type="entry name" value="HAMP"/>
    <property type="match status" value="1"/>
</dbReference>
<dbReference type="SMART" id="SM00388">
    <property type="entry name" value="HisKA"/>
    <property type="match status" value="1"/>
</dbReference>
<evidence type="ECO:0000256" key="13">
    <source>
        <dbReference type="SAM" id="MobiDB-lite"/>
    </source>
</evidence>
<keyword evidence="4" id="KW-0597">Phosphoprotein</keyword>
<dbReference type="Gene3D" id="3.30.450.20">
    <property type="entry name" value="PAS domain"/>
    <property type="match status" value="1"/>
</dbReference>
<dbReference type="SUPFAM" id="SSF55785">
    <property type="entry name" value="PYP-like sensor domain (PAS domain)"/>
    <property type="match status" value="1"/>
</dbReference>
<evidence type="ECO:0000313" key="18">
    <source>
        <dbReference type="EMBL" id="MDG3007745.1"/>
    </source>
</evidence>
<dbReference type="Gene3D" id="1.10.287.130">
    <property type="match status" value="1"/>
</dbReference>
<dbReference type="InterPro" id="IPR005467">
    <property type="entry name" value="His_kinase_dom"/>
</dbReference>
<feature type="domain" description="PAS" evidence="16">
    <location>
        <begin position="265"/>
        <end position="304"/>
    </location>
</feature>
<evidence type="ECO:0000256" key="12">
    <source>
        <dbReference type="ARBA" id="ARBA00023136"/>
    </source>
</evidence>
<proteinExistence type="predicted"/>
<comment type="caution">
    <text evidence="18">The sequence shown here is derived from an EMBL/GenBank/DDBJ whole genome shotgun (WGS) entry which is preliminary data.</text>
</comment>
<evidence type="ECO:0000256" key="10">
    <source>
        <dbReference type="ARBA" id="ARBA00022989"/>
    </source>
</evidence>
<keyword evidence="6 14" id="KW-0812">Transmembrane</keyword>
<dbReference type="Pfam" id="PF08448">
    <property type="entry name" value="PAS_4"/>
    <property type="match status" value="1"/>
</dbReference>
<evidence type="ECO:0000256" key="8">
    <source>
        <dbReference type="ARBA" id="ARBA00022777"/>
    </source>
</evidence>
<dbReference type="Proteomes" id="UP001216907">
    <property type="component" value="Unassembled WGS sequence"/>
</dbReference>
<dbReference type="InterPro" id="IPR035965">
    <property type="entry name" value="PAS-like_dom_sf"/>
</dbReference>
<dbReference type="InterPro" id="IPR003594">
    <property type="entry name" value="HATPase_dom"/>
</dbReference>
<dbReference type="InterPro" id="IPR050351">
    <property type="entry name" value="BphY/WalK/GraS-like"/>
</dbReference>
<dbReference type="SUPFAM" id="SSF55874">
    <property type="entry name" value="ATPase domain of HSP90 chaperone/DNA topoisomerase II/histidine kinase"/>
    <property type="match status" value="1"/>
</dbReference>
<evidence type="ECO:0000259" key="15">
    <source>
        <dbReference type="PROSITE" id="PS50109"/>
    </source>
</evidence>
<dbReference type="EMBL" id="JARRAG010000002">
    <property type="protein sequence ID" value="MDG3007745.1"/>
    <property type="molecule type" value="Genomic_DNA"/>
</dbReference>
<sequence>MLTTLRSKLLLGIAPLLVAMFGMGLWAVVMFQRLGGDIDVILRENYRSVLASQRMKESLERMDSALLFAIGGQEERSREQFAQSRPAFEENLAIERGNVTLPGEGELADGLADLFARYLELTARFYDRPAADVATRTGFYFDQVLPVFDQIKDKADDVLDLNQANMEAMDRRARASAATSARWMVVLLCGSAAVATLVALLLTRSLLGPIRAVTQAARAMSRGDLEQVVPVLSRDESGELAETFNGMARRIREFQEAGTSKLLRAQKTAQATIDSFPDPVVVVDPSGEVERANPAARRVLGLPPAGDEPQPWNPPPQCRAPLFEVLKGGADHLPTGLEFAFCLRDDGQERFFLPRVLAIRGELGPLGAAVVLQDVTRFRLVDQLKSDMVATVSHELKTPLTSIQMVVHLLLEEAVGPLYPKQVELLLAARQDSDRLLAMLNDLLDLARIEQGSVRLDLRPETSDELVGRAVERYEAKARDAGISLESRVAPGLAPVLVDRERIDHVFDNLIGNALDHTGRGGSVRVAAEADDGSVEFAVTDTGEGIPADHLPRIFERFYRVPGSRVGGGVGLGLAIAREIVAAHSGHIEAASEPGRGSTFTVRLPAASHEEGRPR</sequence>
<keyword evidence="7" id="KW-0547">Nucleotide-binding</keyword>